<sequence length="691" mass="79260">MKKYFLTLSFIIFTICSIAQMEKYPVYEGCESLDNETLKNCFKTKVSEVVTANLNLPETVVNDNFKGNVNIVFYVKRDGTFEVLYVNTPYQELKDEISRVFSELPTVVPAKYNNHDVEMQFVLPITIPLGSVLTEETNDVTLNESISENDFAVNKNDDLDLIKTDSLELLEHHSQLNLPYTHQNYSNIDYYYNRRQNSHTAVKPYVYSEIEDYVDLDAQKSSLMINKSTWFGKKLLNEHMLQVQGKDYWFTMDPIVDLQVGKADDINTYNNTRGVLIQGGLGKKLSFSSTIYESQGRFAEYVNQYAESIKPAGGNPAIIPGRGIAKEFKTDSYDYPVAEGYLSYTPNKFLNLQFGHGKNFIGDGYRSMFMSNNASPYPFFKVNTKFWKIKYTNLWMWLRDVRPEVTEDGVFKQKFMATHYLSWNVSKKLNIGLFESVIWENSNDRGFDINYLNPIIFYRAIEFSTGSRGGNAVIGLSAKYKFNNKFSMYSQLLIDEFTTSEIAKGNGYWGNKNGFQIGAKYFNAFKVKNLYLQAEYNVARPYTYSHNEPILNYGHNNQSMAHTWGANFNEFVGIASYTKGRWYGTAKIVAGKKGFDIEGDATSYGGDIYRDYSDRNNDYGVDLGQGNTTNIFIGDLQVGYLVNPATNLKLFTGITFRNFNPETITTTFDKTNTTWFNVGLRTDLFDWTFDF</sequence>
<dbReference type="EMBL" id="CP017478">
    <property type="protein sequence ID" value="AOW20890.1"/>
    <property type="molecule type" value="Genomic_DNA"/>
</dbReference>
<name>A0A1D8P8J1_9FLAO</name>
<dbReference type="Gene3D" id="2.40.160.130">
    <property type="entry name" value="Capsule assembly protein Wzi"/>
    <property type="match status" value="1"/>
</dbReference>
<dbReference type="KEGG" id="lul:LPB138_09495"/>
<protein>
    <submittedName>
        <fullName evidence="1">Gliding motility protein RemB</fullName>
    </submittedName>
</protein>
<dbReference type="STRING" id="1850246.LPB138_09495"/>
<evidence type="ECO:0000313" key="1">
    <source>
        <dbReference type="EMBL" id="AOW20890.1"/>
    </source>
</evidence>
<evidence type="ECO:0000313" key="2">
    <source>
        <dbReference type="Proteomes" id="UP000176050"/>
    </source>
</evidence>
<gene>
    <name evidence="1" type="ORF">LPB138_09495</name>
</gene>
<reference evidence="1 2" key="1">
    <citation type="submission" date="2016-10" db="EMBL/GenBank/DDBJ databases">
        <title>Lutibacter sp. LPB0138, isolated from marine gastropod.</title>
        <authorList>
            <person name="Kim E."/>
            <person name="Yi H."/>
        </authorList>
    </citation>
    <scope>NUCLEOTIDE SEQUENCE [LARGE SCALE GENOMIC DNA]</scope>
    <source>
        <strain evidence="1 2">LPB0138</strain>
    </source>
</reference>
<dbReference type="OrthoDB" id="9808260at2"/>
<dbReference type="InterPro" id="IPR038636">
    <property type="entry name" value="Wzi_sf"/>
</dbReference>
<keyword evidence="2" id="KW-1185">Reference proteome</keyword>
<dbReference type="RefSeq" id="WP_070237054.1">
    <property type="nucleotide sequence ID" value="NZ_CP017478.1"/>
</dbReference>
<dbReference type="AlphaFoldDB" id="A0A1D8P8J1"/>
<organism evidence="1 2">
    <name type="scientific">Urechidicola croceus</name>
    <dbReference type="NCBI Taxonomy" id="1850246"/>
    <lineage>
        <taxon>Bacteria</taxon>
        <taxon>Pseudomonadati</taxon>
        <taxon>Bacteroidota</taxon>
        <taxon>Flavobacteriia</taxon>
        <taxon>Flavobacteriales</taxon>
        <taxon>Flavobacteriaceae</taxon>
        <taxon>Urechidicola</taxon>
    </lineage>
</organism>
<accession>A0A1D8P8J1</accession>
<proteinExistence type="predicted"/>
<dbReference type="Proteomes" id="UP000176050">
    <property type="component" value="Chromosome"/>
</dbReference>